<name>A0A9P5P8N0_9AGAR</name>
<comment type="caution">
    <text evidence="2">The sequence shown here is derived from an EMBL/GenBank/DDBJ whole genome shotgun (WGS) entry which is preliminary data.</text>
</comment>
<dbReference type="OrthoDB" id="3250682at2759"/>
<evidence type="ECO:0000313" key="3">
    <source>
        <dbReference type="Proteomes" id="UP000772434"/>
    </source>
</evidence>
<feature type="transmembrane region" description="Helical" evidence="1">
    <location>
        <begin position="20"/>
        <end position="47"/>
    </location>
</feature>
<keyword evidence="1" id="KW-0812">Transmembrane</keyword>
<feature type="transmembrane region" description="Helical" evidence="1">
    <location>
        <begin position="54"/>
        <end position="72"/>
    </location>
</feature>
<reference evidence="2" key="1">
    <citation type="submission" date="2020-11" db="EMBL/GenBank/DDBJ databases">
        <authorList>
            <consortium name="DOE Joint Genome Institute"/>
            <person name="Ahrendt S."/>
            <person name="Riley R."/>
            <person name="Andreopoulos W."/>
            <person name="Labutti K."/>
            <person name="Pangilinan J."/>
            <person name="Ruiz-Duenas F.J."/>
            <person name="Barrasa J.M."/>
            <person name="Sanchez-Garcia M."/>
            <person name="Camarero S."/>
            <person name="Miyauchi S."/>
            <person name="Serrano A."/>
            <person name="Linde D."/>
            <person name="Babiker R."/>
            <person name="Drula E."/>
            <person name="Ayuso-Fernandez I."/>
            <person name="Pacheco R."/>
            <person name="Padilla G."/>
            <person name="Ferreira P."/>
            <person name="Barriuso J."/>
            <person name="Kellner H."/>
            <person name="Castanera R."/>
            <person name="Alfaro M."/>
            <person name="Ramirez L."/>
            <person name="Pisabarro A.G."/>
            <person name="Kuo A."/>
            <person name="Tritt A."/>
            <person name="Lipzen A."/>
            <person name="He G."/>
            <person name="Yan M."/>
            <person name="Ng V."/>
            <person name="Cullen D."/>
            <person name="Martin F."/>
            <person name="Rosso M.-N."/>
            <person name="Henrissat B."/>
            <person name="Hibbett D."/>
            <person name="Martinez A.T."/>
            <person name="Grigoriev I.V."/>
        </authorList>
    </citation>
    <scope>NUCLEOTIDE SEQUENCE</scope>
    <source>
        <strain evidence="2">AH 40177</strain>
    </source>
</reference>
<feature type="transmembrane region" description="Helical" evidence="1">
    <location>
        <begin position="145"/>
        <end position="164"/>
    </location>
</feature>
<sequence length="202" mass="22821">MTPEESQLVSAFGEEGVFNMFTLIFTFTGYGAFILGFILALQFLIIGSWGRPQTFLLVCLITAFICFSWDVFDNGAVFLEVDRYALVRTSEEGITAQIWYTANKKLILWQDTSTWPGAINLLLSDSIVVWRAWTLYHQSKSWRFVLAILMIANISLNVANPIWIDVKEGIDVSKSAILDWLSAALSLIVNLVATILFSYKAW</sequence>
<evidence type="ECO:0000313" key="2">
    <source>
        <dbReference type="EMBL" id="KAF9050914.1"/>
    </source>
</evidence>
<evidence type="ECO:0000256" key="1">
    <source>
        <dbReference type="SAM" id="Phobius"/>
    </source>
</evidence>
<feature type="transmembrane region" description="Helical" evidence="1">
    <location>
        <begin position="176"/>
        <end position="199"/>
    </location>
</feature>
<protein>
    <submittedName>
        <fullName evidence="2">Uncharacterized protein</fullName>
    </submittedName>
</protein>
<accession>A0A9P5P8N0</accession>
<keyword evidence="1" id="KW-0472">Membrane</keyword>
<dbReference type="EMBL" id="JADNRY010000465">
    <property type="protein sequence ID" value="KAF9050914.1"/>
    <property type="molecule type" value="Genomic_DNA"/>
</dbReference>
<keyword evidence="3" id="KW-1185">Reference proteome</keyword>
<keyword evidence="1" id="KW-1133">Transmembrane helix</keyword>
<organism evidence="2 3">
    <name type="scientific">Rhodocollybia butyracea</name>
    <dbReference type="NCBI Taxonomy" id="206335"/>
    <lineage>
        <taxon>Eukaryota</taxon>
        <taxon>Fungi</taxon>
        <taxon>Dikarya</taxon>
        <taxon>Basidiomycota</taxon>
        <taxon>Agaricomycotina</taxon>
        <taxon>Agaricomycetes</taxon>
        <taxon>Agaricomycetidae</taxon>
        <taxon>Agaricales</taxon>
        <taxon>Marasmiineae</taxon>
        <taxon>Omphalotaceae</taxon>
        <taxon>Rhodocollybia</taxon>
    </lineage>
</organism>
<gene>
    <name evidence="2" type="ORF">BDP27DRAFT_1434003</name>
</gene>
<feature type="transmembrane region" description="Helical" evidence="1">
    <location>
        <begin position="115"/>
        <end position="133"/>
    </location>
</feature>
<dbReference type="Proteomes" id="UP000772434">
    <property type="component" value="Unassembled WGS sequence"/>
</dbReference>
<dbReference type="AlphaFoldDB" id="A0A9P5P8N0"/>
<proteinExistence type="predicted"/>